<comment type="caution">
    <text evidence="1">The sequence shown here is derived from an EMBL/GenBank/DDBJ whole genome shotgun (WGS) entry which is preliminary data.</text>
</comment>
<keyword evidence="2" id="KW-1185">Reference proteome</keyword>
<dbReference type="EMBL" id="RCUY01000010">
    <property type="protein sequence ID" value="RLP81362.1"/>
    <property type="molecule type" value="Genomic_DNA"/>
</dbReference>
<protein>
    <submittedName>
        <fullName evidence="1">DUF1684 domain-containing protein</fullName>
    </submittedName>
</protein>
<accession>A0A3L7APK2</accession>
<dbReference type="OrthoDB" id="5493262at2"/>
<dbReference type="AlphaFoldDB" id="A0A3L7APK2"/>
<dbReference type="PANTHER" id="PTHR41913:SF1">
    <property type="entry name" value="DUF1684 DOMAIN-CONTAINING PROTEIN"/>
    <property type="match status" value="1"/>
</dbReference>
<evidence type="ECO:0000313" key="1">
    <source>
        <dbReference type="EMBL" id="RLP81362.1"/>
    </source>
</evidence>
<dbReference type="Pfam" id="PF07920">
    <property type="entry name" value="DUF1684"/>
    <property type="match status" value="1"/>
</dbReference>
<evidence type="ECO:0000313" key="2">
    <source>
        <dbReference type="Proteomes" id="UP000269438"/>
    </source>
</evidence>
<dbReference type="Proteomes" id="UP000269438">
    <property type="component" value="Unassembled WGS sequence"/>
</dbReference>
<sequence>MEKMTPADISTVDAAAALEGWHRARAAYVTGAHGPLSLVFTHWGQAGEEPVAEDVARADWPAHVIFSRLQRDNIDTGELEHGYRIWDTQSPAQQAFQGIGSYGFNPEWIIDAEFEYVDESRFMPFEHLRDSGATRGLPVSGDIVFTLNGVEHRLAAFDAGDKLQLVFADATSRTDTYASGRFLFIPRPDVSADQTPGTRFPVTLDFNHAVVPPCGFSNQMNCPLPPASNRFTEAITAGEKKVIWTEGFSL</sequence>
<dbReference type="InterPro" id="IPR012467">
    <property type="entry name" value="DUF1684"/>
</dbReference>
<proteinExistence type="predicted"/>
<organism evidence="1 2">
    <name type="scientific">Mycetocola lacteus</name>
    <dbReference type="NCBI Taxonomy" id="76637"/>
    <lineage>
        <taxon>Bacteria</taxon>
        <taxon>Bacillati</taxon>
        <taxon>Actinomycetota</taxon>
        <taxon>Actinomycetes</taxon>
        <taxon>Micrococcales</taxon>
        <taxon>Microbacteriaceae</taxon>
        <taxon>Mycetocola</taxon>
    </lineage>
</organism>
<gene>
    <name evidence="1" type="ORF">D9V34_12095</name>
</gene>
<reference evidence="1 2" key="1">
    <citation type="submission" date="2018-10" db="EMBL/GenBank/DDBJ databases">
        <authorList>
            <person name="Li J."/>
        </authorList>
    </citation>
    <scope>NUCLEOTIDE SEQUENCE [LARGE SCALE GENOMIC DNA]</scope>
    <source>
        <strain evidence="1 2">JCM 11654</strain>
    </source>
</reference>
<dbReference type="PANTHER" id="PTHR41913">
    <property type="entry name" value="DUF1684 DOMAIN-CONTAINING PROTEIN"/>
    <property type="match status" value="1"/>
</dbReference>
<name>A0A3L7APK2_9MICO</name>